<dbReference type="Pfam" id="PF02811">
    <property type="entry name" value="PHP"/>
    <property type="match status" value="1"/>
</dbReference>
<dbReference type="RefSeq" id="WP_170076882.1">
    <property type="nucleotide sequence ID" value="NZ_JABAFA010000001.1"/>
</dbReference>
<accession>A0A848BA80</accession>
<dbReference type="AlphaFoldDB" id="A0A848BA80"/>
<dbReference type="InterPro" id="IPR016195">
    <property type="entry name" value="Pol/histidinol_Pase-like"/>
</dbReference>
<dbReference type="SMART" id="SM00481">
    <property type="entry name" value="POLIIIAc"/>
    <property type="match status" value="1"/>
</dbReference>
<evidence type="ECO:0000313" key="2">
    <source>
        <dbReference type="EMBL" id="NMD97991.1"/>
    </source>
</evidence>
<organism evidence="2 3">
    <name type="scientific">Selenomonas bovis</name>
    <dbReference type="NCBI Taxonomy" id="416586"/>
    <lineage>
        <taxon>Bacteria</taxon>
        <taxon>Bacillati</taxon>
        <taxon>Bacillota</taxon>
        <taxon>Negativicutes</taxon>
        <taxon>Selenomonadales</taxon>
        <taxon>Selenomonadaceae</taxon>
        <taxon>Selenomonas</taxon>
    </lineage>
</organism>
<comment type="caution">
    <text evidence="2">The sequence shown here is derived from an EMBL/GenBank/DDBJ whole genome shotgun (WGS) entry which is preliminary data.</text>
</comment>
<dbReference type="Gene3D" id="1.10.150.650">
    <property type="match status" value="1"/>
</dbReference>
<dbReference type="Proteomes" id="UP000543804">
    <property type="component" value="Unassembled WGS sequence"/>
</dbReference>
<reference evidence="2 3" key="1">
    <citation type="submission" date="2020-04" db="EMBL/GenBank/DDBJ databases">
        <authorList>
            <person name="Hitch T.C.A."/>
            <person name="Wylensek D."/>
            <person name="Clavel T."/>
        </authorList>
    </citation>
    <scope>NUCLEOTIDE SEQUENCE [LARGE SCALE GENOMIC DNA]</scope>
    <source>
        <strain evidence="2 3">PG-130-P53-12</strain>
    </source>
</reference>
<feature type="domain" description="Polymerase/histidinol phosphatase N-terminal" evidence="1">
    <location>
        <begin position="4"/>
        <end position="69"/>
    </location>
</feature>
<dbReference type="GO" id="GO:0035312">
    <property type="term" value="F:5'-3' DNA exonuclease activity"/>
    <property type="evidence" value="ECO:0007669"/>
    <property type="project" value="TreeGrafter"/>
</dbReference>
<dbReference type="CDD" id="cd07438">
    <property type="entry name" value="PHP_HisPPase_AMP"/>
    <property type="match status" value="1"/>
</dbReference>
<protein>
    <submittedName>
        <fullName evidence="2">PHP domain-containing protein</fullName>
    </submittedName>
</protein>
<evidence type="ECO:0000313" key="3">
    <source>
        <dbReference type="Proteomes" id="UP000543804"/>
    </source>
</evidence>
<dbReference type="InterPro" id="IPR004013">
    <property type="entry name" value="PHP_dom"/>
</dbReference>
<name>A0A848BA80_9FIRM</name>
<dbReference type="InterPro" id="IPR052018">
    <property type="entry name" value="PHP_domain"/>
</dbReference>
<dbReference type="PANTHER" id="PTHR42924:SF3">
    <property type="entry name" value="POLYMERASE_HISTIDINOL PHOSPHATASE N-TERMINAL DOMAIN-CONTAINING PROTEIN"/>
    <property type="match status" value="1"/>
</dbReference>
<gene>
    <name evidence="2" type="ORF">HF878_00630</name>
</gene>
<dbReference type="SUPFAM" id="SSF89550">
    <property type="entry name" value="PHP domain-like"/>
    <property type="match status" value="1"/>
</dbReference>
<dbReference type="PANTHER" id="PTHR42924">
    <property type="entry name" value="EXONUCLEASE"/>
    <property type="match status" value="1"/>
</dbReference>
<dbReference type="Gene3D" id="3.20.20.140">
    <property type="entry name" value="Metal-dependent hydrolases"/>
    <property type="match status" value="1"/>
</dbReference>
<dbReference type="GO" id="GO:0004534">
    <property type="term" value="F:5'-3' RNA exonuclease activity"/>
    <property type="evidence" value="ECO:0007669"/>
    <property type="project" value="TreeGrafter"/>
</dbReference>
<dbReference type="EMBL" id="JABAFA010000001">
    <property type="protein sequence ID" value="NMD97991.1"/>
    <property type="molecule type" value="Genomic_DNA"/>
</dbReference>
<keyword evidence="3" id="KW-1185">Reference proteome</keyword>
<sequence length="293" mass="31800">MKYVDLHVHSLVSDGSMRPEELAAHAAERGLAAFALTDHDNIAGDAVAWQAAERLGLGFLPGMELSVRFRGRKLHIVCLGFAADSPEFLKLYRKVRAGKEAKIPEIIAYIAAKGVPIREEDVEAFAYGPLDRYAIMRYLVSLHLYDHAQPLWDNYLDPAVKALGLASAVEAEEALSLIHAAGGVTSLAHFHKRIGLKGLTRAEQECAVCDLQALGLDGMEAWYPNYSEDDRAFAAHLIGKYHLLPTAGTDYHGANRPEIALGSGLAAENAISYDIFGGVAARVRRVLLPACDA</sequence>
<dbReference type="InterPro" id="IPR003141">
    <property type="entry name" value="Pol/His_phosphatase_N"/>
</dbReference>
<proteinExistence type="predicted"/>
<evidence type="ECO:0000259" key="1">
    <source>
        <dbReference type="SMART" id="SM00481"/>
    </source>
</evidence>